<dbReference type="AlphaFoldDB" id="A0A2K3JLG8"/>
<proteinExistence type="predicted"/>
<evidence type="ECO:0000313" key="2">
    <source>
        <dbReference type="Proteomes" id="UP000236291"/>
    </source>
</evidence>
<protein>
    <submittedName>
        <fullName evidence="1">Uncharacterized protein</fullName>
    </submittedName>
</protein>
<sequence length="158" mass="17486">MCFEICAKDVAIFGFLEREHYVEFFGGACIITKDIADGHEEREQTVVCSHLAVITDGKVANEGTTWSLQYIIGHIQYPEINDVANEEDDDCDCNGAKEDERAAATKIRMVAIIVVAGEWLDECRKLDCIAGCWQPIGVELRAAGCMVLVEIADSKLKQ</sequence>
<dbReference type="Proteomes" id="UP000236291">
    <property type="component" value="Unassembled WGS sequence"/>
</dbReference>
<accession>A0A2K3JLG8</accession>
<evidence type="ECO:0000313" key="1">
    <source>
        <dbReference type="EMBL" id="PNX54864.1"/>
    </source>
</evidence>
<dbReference type="EMBL" id="ASHM01069419">
    <property type="protein sequence ID" value="PNX54864.1"/>
    <property type="molecule type" value="Genomic_DNA"/>
</dbReference>
<organism evidence="1 2">
    <name type="scientific">Trifolium pratense</name>
    <name type="common">Red clover</name>
    <dbReference type="NCBI Taxonomy" id="57577"/>
    <lineage>
        <taxon>Eukaryota</taxon>
        <taxon>Viridiplantae</taxon>
        <taxon>Streptophyta</taxon>
        <taxon>Embryophyta</taxon>
        <taxon>Tracheophyta</taxon>
        <taxon>Spermatophyta</taxon>
        <taxon>Magnoliopsida</taxon>
        <taxon>eudicotyledons</taxon>
        <taxon>Gunneridae</taxon>
        <taxon>Pentapetalae</taxon>
        <taxon>rosids</taxon>
        <taxon>fabids</taxon>
        <taxon>Fabales</taxon>
        <taxon>Fabaceae</taxon>
        <taxon>Papilionoideae</taxon>
        <taxon>50 kb inversion clade</taxon>
        <taxon>NPAAA clade</taxon>
        <taxon>Hologalegina</taxon>
        <taxon>IRL clade</taxon>
        <taxon>Trifolieae</taxon>
        <taxon>Trifolium</taxon>
    </lineage>
</organism>
<name>A0A2K3JLG8_TRIPR</name>
<comment type="caution">
    <text evidence="1">The sequence shown here is derived from an EMBL/GenBank/DDBJ whole genome shotgun (WGS) entry which is preliminary data.</text>
</comment>
<reference evidence="1 2" key="2">
    <citation type="journal article" date="2017" name="Front. Plant Sci.">
        <title>Gene Classification and Mining of Molecular Markers Useful in Red Clover (Trifolium pratense) Breeding.</title>
        <authorList>
            <person name="Istvanek J."/>
            <person name="Dluhosova J."/>
            <person name="Dluhos P."/>
            <person name="Patkova L."/>
            <person name="Nedelnik J."/>
            <person name="Repkova J."/>
        </authorList>
    </citation>
    <scope>NUCLEOTIDE SEQUENCE [LARGE SCALE GENOMIC DNA]</scope>
    <source>
        <strain evidence="2">cv. Tatra</strain>
        <tissue evidence="1">Young leaves</tissue>
    </source>
</reference>
<gene>
    <name evidence="1" type="ORF">L195_g048486</name>
</gene>
<reference evidence="1 2" key="1">
    <citation type="journal article" date="2014" name="Am. J. Bot.">
        <title>Genome assembly and annotation for red clover (Trifolium pratense; Fabaceae).</title>
        <authorList>
            <person name="Istvanek J."/>
            <person name="Jaros M."/>
            <person name="Krenek A."/>
            <person name="Repkova J."/>
        </authorList>
    </citation>
    <scope>NUCLEOTIDE SEQUENCE [LARGE SCALE GENOMIC DNA]</scope>
    <source>
        <strain evidence="2">cv. Tatra</strain>
        <tissue evidence="1">Young leaves</tissue>
    </source>
</reference>